<keyword evidence="3" id="KW-1185">Reference proteome</keyword>
<protein>
    <submittedName>
        <fullName evidence="2">Uncharacterized protein</fullName>
    </submittedName>
</protein>
<proteinExistence type="predicted"/>
<evidence type="ECO:0000313" key="3">
    <source>
        <dbReference type="Proteomes" id="UP000216033"/>
    </source>
</evidence>
<reference evidence="2 3" key="1">
    <citation type="submission" date="2017-04" db="EMBL/GenBank/DDBJ databases">
        <title>Kefir bacterial isolates.</title>
        <authorList>
            <person name="Kim Y."/>
            <person name="Blasche S."/>
            <person name="Patil K.R."/>
        </authorList>
    </citation>
    <scope>NUCLEOTIDE SEQUENCE [LARGE SCALE GENOMIC DNA]</scope>
    <source>
        <strain evidence="2 3">KR-2</strain>
    </source>
</reference>
<dbReference type="EMBL" id="NDFP01000019">
    <property type="protein sequence ID" value="PAL20609.1"/>
    <property type="molecule type" value="Genomic_DNA"/>
</dbReference>
<organism evidence="2 3">
    <name type="scientific">Acetobacter syzygii</name>
    <dbReference type="NCBI Taxonomy" id="146476"/>
    <lineage>
        <taxon>Bacteria</taxon>
        <taxon>Pseudomonadati</taxon>
        <taxon>Pseudomonadota</taxon>
        <taxon>Alphaproteobacteria</taxon>
        <taxon>Acetobacterales</taxon>
        <taxon>Acetobacteraceae</taxon>
        <taxon>Acetobacter</taxon>
    </lineage>
</organism>
<dbReference type="RefSeq" id="WP_095351953.1">
    <property type="nucleotide sequence ID" value="NZ_JABUNT010000025.1"/>
</dbReference>
<keyword evidence="1" id="KW-0812">Transmembrane</keyword>
<sequence>MVALTPQGNQKEQEARERLLSALHDAGIGLDTPLGILIMSQAEASAAAKDTTSTLLDELKAERLSVQSDLTALLERLDKGFQSIQSLQNTGEARLKEQEIALARDQQALFDRFMASLEKGLKEQTFERIRERLPTQEYTFYREARWHAYARLALMAGGLILMGACVSLFATWDQSSRGRYCLTHTYHDSKTGQLWCDLSDVPPS</sequence>
<dbReference type="OrthoDB" id="7218348at2"/>
<gene>
    <name evidence="2" type="ORF">B9K05_12735</name>
</gene>
<evidence type="ECO:0000256" key="1">
    <source>
        <dbReference type="SAM" id="Phobius"/>
    </source>
</evidence>
<dbReference type="AlphaFoldDB" id="A0A270B6J1"/>
<feature type="transmembrane region" description="Helical" evidence="1">
    <location>
        <begin position="152"/>
        <end position="172"/>
    </location>
</feature>
<keyword evidence="1" id="KW-0472">Membrane</keyword>
<name>A0A270B6J1_9PROT</name>
<dbReference type="Proteomes" id="UP000216033">
    <property type="component" value="Unassembled WGS sequence"/>
</dbReference>
<keyword evidence="1" id="KW-1133">Transmembrane helix</keyword>
<accession>A0A270B6J1</accession>
<evidence type="ECO:0000313" key="2">
    <source>
        <dbReference type="EMBL" id="PAL20609.1"/>
    </source>
</evidence>
<comment type="caution">
    <text evidence="2">The sequence shown here is derived from an EMBL/GenBank/DDBJ whole genome shotgun (WGS) entry which is preliminary data.</text>
</comment>